<protein>
    <submittedName>
        <fullName evidence="1">Uncharacterized protein</fullName>
    </submittedName>
</protein>
<comment type="caution">
    <text evidence="1">The sequence shown here is derived from an EMBL/GenBank/DDBJ whole genome shotgun (WGS) entry which is preliminary data.</text>
</comment>
<reference evidence="1 2" key="1">
    <citation type="submission" date="2019-10" db="EMBL/GenBank/DDBJ databases">
        <title>Description of Paenibacillus choica sp. nov.</title>
        <authorList>
            <person name="Carlier A."/>
            <person name="Qi S."/>
        </authorList>
    </citation>
    <scope>NUCLEOTIDE SEQUENCE [LARGE SCALE GENOMIC DNA]</scope>
    <source>
        <strain evidence="1 2">LMG 31460</strain>
    </source>
</reference>
<dbReference type="EMBL" id="WHOC01000061">
    <property type="protein sequence ID" value="NOU86371.1"/>
    <property type="molecule type" value="Genomic_DNA"/>
</dbReference>
<evidence type="ECO:0000313" key="1">
    <source>
        <dbReference type="EMBL" id="NOU86371.1"/>
    </source>
</evidence>
<dbReference type="RefSeq" id="WP_171689659.1">
    <property type="nucleotide sequence ID" value="NZ_WHOC01000061.1"/>
</dbReference>
<gene>
    <name evidence="1" type="ORF">GC102_11400</name>
</gene>
<organism evidence="1 2">
    <name type="scientific">Paenibacillus germinis</name>
    <dbReference type="NCBI Taxonomy" id="2654979"/>
    <lineage>
        <taxon>Bacteria</taxon>
        <taxon>Bacillati</taxon>
        <taxon>Bacillota</taxon>
        <taxon>Bacilli</taxon>
        <taxon>Bacillales</taxon>
        <taxon>Paenibacillaceae</taxon>
        <taxon>Paenibacillus</taxon>
    </lineage>
</organism>
<dbReference type="Proteomes" id="UP000658690">
    <property type="component" value="Unassembled WGS sequence"/>
</dbReference>
<proteinExistence type="predicted"/>
<sequence length="64" mass="7374">MMNVEMTVVRPFTRELDRMACFEFLAHQEAFARLHLAVEHRFLGVLTGEIGRMIPSCIPELQLA</sequence>
<accession>A0ABX1Z2Y5</accession>
<evidence type="ECO:0000313" key="2">
    <source>
        <dbReference type="Proteomes" id="UP000658690"/>
    </source>
</evidence>
<keyword evidence="2" id="KW-1185">Reference proteome</keyword>
<name>A0ABX1Z2Y5_9BACL</name>